<feature type="transmembrane region" description="Helical" evidence="9">
    <location>
        <begin position="84"/>
        <end position="101"/>
    </location>
</feature>
<dbReference type="GO" id="GO:0036380">
    <property type="term" value="F:UDP-N-acetylglucosamine-undecaprenyl-phosphate N-acetylglucosaminephosphotransferase activity"/>
    <property type="evidence" value="ECO:0007669"/>
    <property type="project" value="UniProtKB-EC"/>
</dbReference>
<feature type="transmembrane region" description="Helical" evidence="9">
    <location>
        <begin position="171"/>
        <end position="188"/>
    </location>
</feature>
<evidence type="ECO:0000256" key="6">
    <source>
        <dbReference type="ARBA" id="ARBA00023136"/>
    </source>
</evidence>
<protein>
    <submittedName>
        <fullName evidence="10">WecA-like glycosyltransferase</fullName>
        <ecNumber evidence="10">2.7.8.33</ecNumber>
    </submittedName>
</protein>
<feature type="compositionally biased region" description="Polar residues" evidence="8">
    <location>
        <begin position="536"/>
        <end position="552"/>
    </location>
</feature>
<organism evidence="10 11">
    <name type="scientific">Rubripirellula obstinata</name>
    <dbReference type="NCBI Taxonomy" id="406547"/>
    <lineage>
        <taxon>Bacteria</taxon>
        <taxon>Pseudomonadati</taxon>
        <taxon>Planctomycetota</taxon>
        <taxon>Planctomycetia</taxon>
        <taxon>Pirellulales</taxon>
        <taxon>Pirellulaceae</taxon>
        <taxon>Rubripirellula</taxon>
    </lineage>
</organism>
<dbReference type="GO" id="GO:0046872">
    <property type="term" value="F:metal ion binding"/>
    <property type="evidence" value="ECO:0007669"/>
    <property type="project" value="UniProtKB-KW"/>
</dbReference>
<reference evidence="10 11" key="1">
    <citation type="submission" date="2019-08" db="EMBL/GenBank/DDBJ databases">
        <title>Deep-cultivation of Planctomycetes and their phenomic and genomic characterization uncovers novel biology.</title>
        <authorList>
            <person name="Wiegand S."/>
            <person name="Jogler M."/>
            <person name="Boedeker C."/>
            <person name="Pinto D."/>
            <person name="Vollmers J."/>
            <person name="Rivas-Marin E."/>
            <person name="Kohn T."/>
            <person name="Peeters S.H."/>
            <person name="Heuer A."/>
            <person name="Rast P."/>
            <person name="Oberbeckmann S."/>
            <person name="Bunk B."/>
            <person name="Jeske O."/>
            <person name="Meyerdierks A."/>
            <person name="Storesund J.E."/>
            <person name="Kallscheuer N."/>
            <person name="Luecker S."/>
            <person name="Lage O.M."/>
            <person name="Pohl T."/>
            <person name="Merkel B.J."/>
            <person name="Hornburger P."/>
            <person name="Mueller R.-W."/>
            <person name="Bruemmer F."/>
            <person name="Labrenz M."/>
            <person name="Spormann A.M."/>
            <person name="Op Den Camp H."/>
            <person name="Overmann J."/>
            <person name="Amann R."/>
            <person name="Jetten M.S.M."/>
            <person name="Mascher T."/>
            <person name="Medema M.H."/>
            <person name="Devos D.P."/>
            <person name="Kaster A.-K."/>
            <person name="Ovreas L."/>
            <person name="Rohde M."/>
            <person name="Galperin M.Y."/>
            <person name="Jogler C."/>
        </authorList>
    </citation>
    <scope>NUCLEOTIDE SEQUENCE [LARGE SCALE GENOMIC DNA]</scope>
    <source>
        <strain evidence="10 11">LF1</strain>
    </source>
</reference>
<evidence type="ECO:0000256" key="2">
    <source>
        <dbReference type="ARBA" id="ARBA00022475"/>
    </source>
</evidence>
<comment type="caution">
    <text evidence="10">The sequence shown here is derived from an EMBL/GenBank/DDBJ whole genome shotgun (WGS) entry which is preliminary data.</text>
</comment>
<evidence type="ECO:0000256" key="3">
    <source>
        <dbReference type="ARBA" id="ARBA00022679"/>
    </source>
</evidence>
<feature type="transmembrane region" description="Helical" evidence="9">
    <location>
        <begin position="324"/>
        <end position="344"/>
    </location>
</feature>
<feature type="transmembrane region" description="Helical" evidence="9">
    <location>
        <begin position="247"/>
        <end position="268"/>
    </location>
</feature>
<keyword evidence="3 10" id="KW-0808">Transferase</keyword>
<keyword evidence="7" id="KW-0479">Metal-binding</keyword>
<evidence type="ECO:0000313" key="11">
    <source>
        <dbReference type="Proteomes" id="UP000322699"/>
    </source>
</evidence>
<gene>
    <name evidence="10" type="ORF">LF1_23280</name>
</gene>
<dbReference type="GO" id="GO:0044038">
    <property type="term" value="P:cell wall macromolecule biosynthetic process"/>
    <property type="evidence" value="ECO:0007669"/>
    <property type="project" value="TreeGrafter"/>
</dbReference>
<dbReference type="AlphaFoldDB" id="A0A5B1CHU9"/>
<keyword evidence="6 9" id="KW-0472">Membrane</keyword>
<feature type="transmembrane region" description="Helical" evidence="9">
    <location>
        <begin position="220"/>
        <end position="241"/>
    </location>
</feature>
<accession>A0A5B1CHU9</accession>
<feature type="transmembrane region" description="Helical" evidence="9">
    <location>
        <begin position="113"/>
        <end position="130"/>
    </location>
</feature>
<feature type="transmembrane region" description="Helical" evidence="9">
    <location>
        <begin position="299"/>
        <end position="318"/>
    </location>
</feature>
<keyword evidence="7" id="KW-0460">Magnesium</keyword>
<feature type="binding site" evidence="7">
    <location>
        <position position="224"/>
    </location>
    <ligand>
        <name>Mg(2+)</name>
        <dbReference type="ChEBI" id="CHEBI:18420"/>
    </ligand>
</feature>
<keyword evidence="2" id="KW-1003">Cell membrane</keyword>
<keyword evidence="4 9" id="KW-0812">Transmembrane</keyword>
<feature type="transmembrane region" description="Helical" evidence="9">
    <location>
        <begin position="6"/>
        <end position="23"/>
    </location>
</feature>
<dbReference type="GO" id="GO:0071555">
    <property type="term" value="P:cell wall organization"/>
    <property type="evidence" value="ECO:0007669"/>
    <property type="project" value="TreeGrafter"/>
</dbReference>
<feature type="region of interest" description="Disordered" evidence="8">
    <location>
        <begin position="518"/>
        <end position="552"/>
    </location>
</feature>
<keyword evidence="5 9" id="KW-1133">Transmembrane helix</keyword>
<evidence type="ECO:0000313" key="10">
    <source>
        <dbReference type="EMBL" id="KAA1259791.1"/>
    </source>
</evidence>
<dbReference type="Proteomes" id="UP000322699">
    <property type="component" value="Unassembled WGS sequence"/>
</dbReference>
<keyword evidence="11" id="KW-1185">Reference proteome</keyword>
<evidence type="ECO:0000256" key="5">
    <source>
        <dbReference type="ARBA" id="ARBA00022989"/>
    </source>
</evidence>
<evidence type="ECO:0000256" key="9">
    <source>
        <dbReference type="SAM" id="Phobius"/>
    </source>
</evidence>
<evidence type="ECO:0000256" key="4">
    <source>
        <dbReference type="ARBA" id="ARBA00022692"/>
    </source>
</evidence>
<dbReference type="EMBL" id="VRLW01000001">
    <property type="protein sequence ID" value="KAA1259791.1"/>
    <property type="molecule type" value="Genomic_DNA"/>
</dbReference>
<proteinExistence type="predicted"/>
<evidence type="ECO:0000256" key="1">
    <source>
        <dbReference type="ARBA" id="ARBA00004651"/>
    </source>
</evidence>
<dbReference type="GO" id="GO:0005886">
    <property type="term" value="C:plasma membrane"/>
    <property type="evidence" value="ECO:0007669"/>
    <property type="project" value="UniProtKB-SubCell"/>
</dbReference>
<dbReference type="OrthoDB" id="9783652at2"/>
<feature type="binding site" evidence="7">
    <location>
        <position position="162"/>
    </location>
    <ligand>
        <name>Mg(2+)</name>
        <dbReference type="ChEBI" id="CHEBI:18420"/>
    </ligand>
</feature>
<dbReference type="Pfam" id="PF00953">
    <property type="entry name" value="Glycos_transf_4"/>
    <property type="match status" value="1"/>
</dbReference>
<feature type="transmembrane region" description="Helical" evidence="9">
    <location>
        <begin position="44"/>
        <end position="69"/>
    </location>
</feature>
<comment type="subcellular location">
    <subcellularLocation>
        <location evidence="1">Cell membrane</location>
        <topology evidence="1">Multi-pass membrane protein</topology>
    </subcellularLocation>
</comment>
<dbReference type="GO" id="GO:0009103">
    <property type="term" value="P:lipopolysaccharide biosynthetic process"/>
    <property type="evidence" value="ECO:0007669"/>
    <property type="project" value="TreeGrafter"/>
</dbReference>
<sequence length="552" mass="59353">MVWLIAICITMSLACSLLLVPLVRKAARTLGAIDRPDQQRKLQTMPVALGGGVAVFAAMIIAFVGTILIDRAFFGFQLGYNRSPWYLLFGSAGALLLVGLADDIWNLRGRQKLLAQILIVAMLVGSGTVIEQIGLFGYDLPLGIFAFPVTMLWLLLAINALNLIDGADGMATTVGIIICLGLGIASSMTAGGGGFAPIVAFALAGAMAGFLMFNKPPATIYLGDAGSMMIGLFLGVLAIWTRLKEPTVLATAPIAIFALPLFDSFAAIMRRWLTGRSIYQTDRGHLHHLMQQKYGRKKMLLIVAALCFVTTTLSVLSIKISLPLLPIVGVMTVVGLLVATRTFGHAEFRLLLGKASHFASSFAITPASIKSKKYQSGILMQGAGAWETIWEPLVDFAKSHDMARVKIDLSLPWLHEGYHANWQSARLPEKASQLKICLPLFTQAKIDPNSAQNENAQLPVGPVEPNQILIGRLEIVAPADHSGVYDRFSDLVDHLAEMGVQVDGIVASLEQQAIEKRLADSQSDHYGTQKPAAAPTQESLEGSESFSASTTS</sequence>
<dbReference type="PANTHER" id="PTHR22926:SF3">
    <property type="entry name" value="UNDECAPRENYL-PHOSPHATE ALPHA-N-ACETYLGLUCOSAMINYL 1-PHOSPHATE TRANSFERASE"/>
    <property type="match status" value="1"/>
</dbReference>
<dbReference type="EC" id="2.7.8.33" evidence="10"/>
<evidence type="ECO:0000256" key="8">
    <source>
        <dbReference type="SAM" id="MobiDB-lite"/>
    </source>
</evidence>
<evidence type="ECO:0000256" key="7">
    <source>
        <dbReference type="PIRSR" id="PIRSR600715-1"/>
    </source>
</evidence>
<dbReference type="InterPro" id="IPR000715">
    <property type="entry name" value="Glycosyl_transferase_4"/>
</dbReference>
<name>A0A5B1CHU9_9BACT</name>
<dbReference type="RefSeq" id="WP_068258303.1">
    <property type="nucleotide sequence ID" value="NZ_LWSK01000004.1"/>
</dbReference>
<dbReference type="CDD" id="cd06853">
    <property type="entry name" value="GT_WecA_like"/>
    <property type="match status" value="1"/>
</dbReference>
<dbReference type="PANTHER" id="PTHR22926">
    <property type="entry name" value="PHOSPHO-N-ACETYLMURAMOYL-PENTAPEPTIDE-TRANSFERASE"/>
    <property type="match status" value="1"/>
</dbReference>
<comment type="cofactor">
    <cofactor evidence="7">
        <name>Mg(2+)</name>
        <dbReference type="ChEBI" id="CHEBI:18420"/>
    </cofactor>
</comment>
<feature type="transmembrane region" description="Helical" evidence="9">
    <location>
        <begin position="142"/>
        <end position="164"/>
    </location>
</feature>